<keyword evidence="3" id="KW-1185">Reference proteome</keyword>
<gene>
    <name evidence="2" type="ORF">L2X98_34500</name>
</gene>
<feature type="region of interest" description="Disordered" evidence="1">
    <location>
        <begin position="110"/>
        <end position="141"/>
    </location>
</feature>
<accession>A0ABY5NJD9</accession>
<feature type="compositionally biased region" description="Basic and acidic residues" evidence="1">
    <location>
        <begin position="37"/>
        <end position="54"/>
    </location>
</feature>
<evidence type="ECO:0000313" key="2">
    <source>
        <dbReference type="EMBL" id="UUT35284.1"/>
    </source>
</evidence>
<protein>
    <submittedName>
        <fullName evidence="2">Uncharacterized protein</fullName>
    </submittedName>
</protein>
<reference evidence="2" key="1">
    <citation type="submission" date="2022-01" db="EMBL/GenBank/DDBJ databases">
        <title>Microbacterium eymi and Microbacterium rhizovicinus sp. nov., isolated from the rhizospheric soil of Elymus tsukushiensis, a plant native to the Dokdo Islands, Republic of Korea.</title>
        <authorList>
            <person name="Hwang Y.J."/>
        </authorList>
    </citation>
    <scope>NUCLEOTIDE SEQUENCE</scope>
    <source>
        <strain evidence="2">KUDC0405</strain>
    </source>
</reference>
<dbReference type="EMBL" id="CP091139">
    <property type="protein sequence ID" value="UUT35284.1"/>
    <property type="molecule type" value="Genomic_DNA"/>
</dbReference>
<name>A0ABY5NJD9_9MICO</name>
<feature type="region of interest" description="Disordered" evidence="1">
    <location>
        <begin position="1"/>
        <end position="57"/>
    </location>
</feature>
<evidence type="ECO:0000313" key="3">
    <source>
        <dbReference type="Proteomes" id="UP001054811"/>
    </source>
</evidence>
<dbReference type="RefSeq" id="WP_259611858.1">
    <property type="nucleotide sequence ID" value="NZ_CP091139.2"/>
</dbReference>
<evidence type="ECO:0000256" key="1">
    <source>
        <dbReference type="SAM" id="MobiDB-lite"/>
    </source>
</evidence>
<organism evidence="2 3">
    <name type="scientific">Microbacterium elymi</name>
    <dbReference type="NCBI Taxonomy" id="2909587"/>
    <lineage>
        <taxon>Bacteria</taxon>
        <taxon>Bacillati</taxon>
        <taxon>Actinomycetota</taxon>
        <taxon>Actinomycetes</taxon>
        <taxon>Micrococcales</taxon>
        <taxon>Microbacteriaceae</taxon>
        <taxon>Microbacterium</taxon>
    </lineage>
</organism>
<sequence>MDASKTHSPSRLACVTHDRTAPARAAKRKLGVSVGQRDPHASFAHEKPGPDRNLDVPFAHTPAQECLTSGDPASMAHLLDHGIHSLLHELETAAPAREHGAIPDICGKLRPVEEGMPRPSIPTPEDKSSAEPRRYARARTESAGTTLFSALLLGPAAEG</sequence>
<dbReference type="Proteomes" id="UP001054811">
    <property type="component" value="Chromosome"/>
</dbReference>
<feature type="compositionally biased region" description="Basic and acidic residues" evidence="1">
    <location>
        <begin position="124"/>
        <end position="140"/>
    </location>
</feature>
<proteinExistence type="predicted"/>